<feature type="compositionally biased region" description="Basic and acidic residues" evidence="11">
    <location>
        <begin position="230"/>
        <end position="251"/>
    </location>
</feature>
<sequence>MAALVSVWLVSSLLHMINSCTLSNSEPKEVTGYTGGSVILPCSCSDPQATPQKLQWRAADRDWTDIFPPNSPNMDPQYRDRVQVLNSASPGNMSLLLSNLTESDEGTYRCETGDQNYKDIQLCVEGCSLSDSGPNEVTGYIGGSVILPCSCSDIQRKPQNIKWFVFNKHSTVIFPPNSPDVNPRYRARVQVLNSASPGNISLLLSNLTESDTGAYRCTIGPGMNKEIKLSVKAEEETRKLEPQQRVDRERGGPQSKNRSQRIPIQ</sequence>
<dbReference type="GO" id="GO:0009897">
    <property type="term" value="C:external side of plasma membrane"/>
    <property type="evidence" value="ECO:0007669"/>
    <property type="project" value="TreeGrafter"/>
</dbReference>
<evidence type="ECO:0000259" key="13">
    <source>
        <dbReference type="PROSITE" id="PS50835"/>
    </source>
</evidence>
<keyword evidence="2" id="KW-1003">Cell membrane</keyword>
<keyword evidence="6" id="KW-0472">Membrane</keyword>
<name>A0A9D3PBH6_MEGAT</name>
<keyword evidence="15" id="KW-1185">Reference proteome</keyword>
<evidence type="ECO:0000256" key="1">
    <source>
        <dbReference type="ARBA" id="ARBA00004251"/>
    </source>
</evidence>
<dbReference type="PANTHER" id="PTHR25466">
    <property type="entry name" value="T-LYMPHOCYTE ACTIVATION ANTIGEN"/>
    <property type="match status" value="1"/>
</dbReference>
<dbReference type="OrthoDB" id="6157407at2759"/>
<dbReference type="GO" id="GO:0007166">
    <property type="term" value="P:cell surface receptor signaling pathway"/>
    <property type="evidence" value="ECO:0007669"/>
    <property type="project" value="TreeGrafter"/>
</dbReference>
<organism evidence="14 15">
    <name type="scientific">Megalops atlanticus</name>
    <name type="common">Tarpon</name>
    <name type="synonym">Clupea gigantea</name>
    <dbReference type="NCBI Taxonomy" id="7932"/>
    <lineage>
        <taxon>Eukaryota</taxon>
        <taxon>Metazoa</taxon>
        <taxon>Chordata</taxon>
        <taxon>Craniata</taxon>
        <taxon>Vertebrata</taxon>
        <taxon>Euteleostomi</taxon>
        <taxon>Actinopterygii</taxon>
        <taxon>Neopterygii</taxon>
        <taxon>Teleostei</taxon>
        <taxon>Elopiformes</taxon>
        <taxon>Megalopidae</taxon>
        <taxon>Megalops</taxon>
    </lineage>
</organism>
<evidence type="ECO:0000256" key="12">
    <source>
        <dbReference type="SAM" id="SignalP"/>
    </source>
</evidence>
<reference evidence="14" key="1">
    <citation type="submission" date="2021-01" db="EMBL/GenBank/DDBJ databases">
        <authorList>
            <person name="Zahm M."/>
            <person name="Roques C."/>
            <person name="Cabau C."/>
            <person name="Klopp C."/>
            <person name="Donnadieu C."/>
            <person name="Jouanno E."/>
            <person name="Lampietro C."/>
            <person name="Louis A."/>
            <person name="Herpin A."/>
            <person name="Echchiki A."/>
            <person name="Berthelot C."/>
            <person name="Parey E."/>
            <person name="Roest-Crollius H."/>
            <person name="Braasch I."/>
            <person name="Postlethwait J."/>
            <person name="Bobe J."/>
            <person name="Montfort J."/>
            <person name="Bouchez O."/>
            <person name="Begum T."/>
            <person name="Mejri S."/>
            <person name="Adams A."/>
            <person name="Chen W.-J."/>
            <person name="Guiguen Y."/>
        </authorList>
    </citation>
    <scope>NUCLEOTIDE SEQUENCE</scope>
    <source>
        <strain evidence="14">YG-15Mar2019-1</strain>
        <tissue evidence="14">Brain</tissue>
    </source>
</reference>
<keyword evidence="7" id="KW-1015">Disulfide bond</keyword>
<feature type="signal peptide" evidence="12">
    <location>
        <begin position="1"/>
        <end position="19"/>
    </location>
</feature>
<dbReference type="InterPro" id="IPR003599">
    <property type="entry name" value="Ig_sub"/>
</dbReference>
<dbReference type="GO" id="GO:0042130">
    <property type="term" value="P:negative regulation of T cell proliferation"/>
    <property type="evidence" value="ECO:0007669"/>
    <property type="project" value="TreeGrafter"/>
</dbReference>
<dbReference type="GO" id="GO:0006955">
    <property type="term" value="P:immune response"/>
    <property type="evidence" value="ECO:0007669"/>
    <property type="project" value="TreeGrafter"/>
</dbReference>
<evidence type="ECO:0000256" key="5">
    <source>
        <dbReference type="ARBA" id="ARBA00022989"/>
    </source>
</evidence>
<dbReference type="InterPro" id="IPR036179">
    <property type="entry name" value="Ig-like_dom_sf"/>
</dbReference>
<evidence type="ECO:0000313" key="15">
    <source>
        <dbReference type="Proteomes" id="UP001046870"/>
    </source>
</evidence>
<feature type="region of interest" description="Disordered" evidence="11">
    <location>
        <begin position="230"/>
        <end position="265"/>
    </location>
</feature>
<evidence type="ECO:0000256" key="7">
    <source>
        <dbReference type="ARBA" id="ARBA00023157"/>
    </source>
</evidence>
<dbReference type="Gene3D" id="2.60.40.10">
    <property type="entry name" value="Immunoglobulins"/>
    <property type="match status" value="2"/>
</dbReference>
<dbReference type="InterPro" id="IPR013106">
    <property type="entry name" value="Ig_V-set"/>
</dbReference>
<comment type="subcellular location">
    <subcellularLocation>
        <location evidence="1">Cell membrane</location>
        <topology evidence="1">Single-pass type I membrane protein</topology>
    </subcellularLocation>
</comment>
<dbReference type="PANTHER" id="PTHR25466:SF14">
    <property type="entry name" value="BUTYROPHILIN SUBFAMILY 2 MEMBER A2-LIKE-RELATED"/>
    <property type="match status" value="1"/>
</dbReference>
<dbReference type="GO" id="GO:0042102">
    <property type="term" value="P:positive regulation of T cell proliferation"/>
    <property type="evidence" value="ECO:0007669"/>
    <property type="project" value="TreeGrafter"/>
</dbReference>
<feature type="domain" description="Ig-like" evidence="13">
    <location>
        <begin position="35"/>
        <end position="121"/>
    </location>
</feature>
<gene>
    <name evidence="14" type="ORF">MATL_G00256270</name>
</gene>
<evidence type="ECO:0000256" key="9">
    <source>
        <dbReference type="ARBA" id="ARBA00023180"/>
    </source>
</evidence>
<keyword evidence="9" id="KW-0325">Glycoprotein</keyword>
<dbReference type="PROSITE" id="PS50835">
    <property type="entry name" value="IG_LIKE"/>
    <property type="match status" value="2"/>
</dbReference>
<feature type="domain" description="Ig-like" evidence="13">
    <location>
        <begin position="142"/>
        <end position="230"/>
    </location>
</feature>
<dbReference type="GO" id="GO:0071222">
    <property type="term" value="P:cellular response to lipopolysaccharide"/>
    <property type="evidence" value="ECO:0007669"/>
    <property type="project" value="TreeGrafter"/>
</dbReference>
<dbReference type="SUPFAM" id="SSF48726">
    <property type="entry name" value="Immunoglobulin"/>
    <property type="match status" value="2"/>
</dbReference>
<evidence type="ECO:0000313" key="14">
    <source>
        <dbReference type="EMBL" id="KAG7455399.1"/>
    </source>
</evidence>
<evidence type="ECO:0000256" key="4">
    <source>
        <dbReference type="ARBA" id="ARBA00022729"/>
    </source>
</evidence>
<dbReference type="InterPro" id="IPR051713">
    <property type="entry name" value="T-cell_Activation_Regulation"/>
</dbReference>
<evidence type="ECO:0000256" key="2">
    <source>
        <dbReference type="ARBA" id="ARBA00022475"/>
    </source>
</evidence>
<keyword evidence="5" id="KW-1133">Transmembrane helix</keyword>
<proteinExistence type="predicted"/>
<keyword evidence="4 12" id="KW-0732">Signal</keyword>
<dbReference type="GO" id="GO:0031295">
    <property type="term" value="P:T cell costimulation"/>
    <property type="evidence" value="ECO:0007669"/>
    <property type="project" value="TreeGrafter"/>
</dbReference>
<keyword evidence="3" id="KW-0812">Transmembrane</keyword>
<feature type="compositionally biased region" description="Polar residues" evidence="11">
    <location>
        <begin position="254"/>
        <end position="265"/>
    </location>
</feature>
<evidence type="ECO:0000256" key="10">
    <source>
        <dbReference type="ARBA" id="ARBA00023319"/>
    </source>
</evidence>
<dbReference type="Proteomes" id="UP001046870">
    <property type="component" value="Chromosome 24"/>
</dbReference>
<dbReference type="SMART" id="SM00406">
    <property type="entry name" value="IGv"/>
    <property type="match status" value="2"/>
</dbReference>
<protein>
    <recommendedName>
        <fullName evidence="13">Ig-like domain-containing protein</fullName>
    </recommendedName>
</protein>
<evidence type="ECO:0000256" key="3">
    <source>
        <dbReference type="ARBA" id="ARBA00022692"/>
    </source>
</evidence>
<dbReference type="InterPro" id="IPR013783">
    <property type="entry name" value="Ig-like_fold"/>
</dbReference>
<evidence type="ECO:0000256" key="11">
    <source>
        <dbReference type="SAM" id="MobiDB-lite"/>
    </source>
</evidence>
<evidence type="ECO:0000256" key="8">
    <source>
        <dbReference type="ARBA" id="ARBA00023170"/>
    </source>
</evidence>
<dbReference type="SMART" id="SM00409">
    <property type="entry name" value="IG"/>
    <property type="match status" value="2"/>
</dbReference>
<keyword evidence="10" id="KW-0393">Immunoglobulin domain</keyword>
<dbReference type="AlphaFoldDB" id="A0A9D3PBH6"/>
<keyword evidence="8" id="KW-0675">Receptor</keyword>
<dbReference type="Pfam" id="PF07686">
    <property type="entry name" value="V-set"/>
    <property type="match status" value="2"/>
</dbReference>
<dbReference type="InterPro" id="IPR007110">
    <property type="entry name" value="Ig-like_dom"/>
</dbReference>
<evidence type="ECO:0000256" key="6">
    <source>
        <dbReference type="ARBA" id="ARBA00023136"/>
    </source>
</evidence>
<dbReference type="EMBL" id="JAFDVH010000024">
    <property type="protein sequence ID" value="KAG7455399.1"/>
    <property type="molecule type" value="Genomic_DNA"/>
</dbReference>
<comment type="caution">
    <text evidence="14">The sequence shown here is derived from an EMBL/GenBank/DDBJ whole genome shotgun (WGS) entry which is preliminary data.</text>
</comment>
<feature type="chain" id="PRO_5038986392" description="Ig-like domain-containing protein" evidence="12">
    <location>
        <begin position="20"/>
        <end position="265"/>
    </location>
</feature>
<accession>A0A9D3PBH6</accession>